<gene>
    <name evidence="9" type="ORF">PhaeoP66_04586</name>
</gene>
<feature type="region of interest" description="Disordered" evidence="7">
    <location>
        <begin position="479"/>
        <end position="505"/>
    </location>
</feature>
<dbReference type="Proteomes" id="UP000236536">
    <property type="component" value="Plasmid pP66_h"/>
</dbReference>
<evidence type="ECO:0000313" key="10">
    <source>
        <dbReference type="Proteomes" id="UP000236536"/>
    </source>
</evidence>
<keyword evidence="9" id="KW-0614">Plasmid</keyword>
<organism evidence="9 10">
    <name type="scientific">Phaeobacter inhibens</name>
    <dbReference type="NCBI Taxonomy" id="221822"/>
    <lineage>
        <taxon>Bacteria</taxon>
        <taxon>Pseudomonadati</taxon>
        <taxon>Pseudomonadota</taxon>
        <taxon>Alphaproteobacteria</taxon>
        <taxon>Rhodobacterales</taxon>
        <taxon>Roseobacteraceae</taxon>
        <taxon>Phaeobacter</taxon>
    </lineage>
</organism>
<reference evidence="9 10" key="1">
    <citation type="journal article" date="2017" name="Genome Biol. Evol.">
        <title>Trajectories and Drivers of Genome Evolution in Surface-Associated Marine Phaeobacter.</title>
        <authorList>
            <person name="Freese H.M."/>
            <person name="Sikorski J."/>
            <person name="Bunk B."/>
            <person name="Scheuner C."/>
            <person name="Meier-Kolthoff J.P."/>
            <person name="Sproer C."/>
            <person name="Gram L."/>
            <person name="Overmann J."/>
        </authorList>
    </citation>
    <scope>NUCLEOTIDE SEQUENCE [LARGE SCALE GENOMIC DNA]</scope>
    <source>
        <strain evidence="9 10">P66</strain>
    </source>
</reference>
<evidence type="ECO:0000256" key="4">
    <source>
        <dbReference type="ARBA" id="ARBA00022692"/>
    </source>
</evidence>
<feature type="compositionally biased region" description="Basic and acidic residues" evidence="7">
    <location>
        <begin position="637"/>
        <end position="647"/>
    </location>
</feature>
<protein>
    <submittedName>
        <fullName evidence="9">Type IV secretory pathway, VirD4 component</fullName>
    </submittedName>
</protein>
<proteinExistence type="inferred from homology"/>
<dbReference type="PANTHER" id="PTHR37937">
    <property type="entry name" value="CONJUGATIVE TRANSFER: DNA TRANSPORT"/>
    <property type="match status" value="1"/>
</dbReference>
<sequence>MDKGKLALGLFLVTLVFAIIGYVAATAWLTYSASGLSGLSSEINFFWLAQNYLDMRVYRPDDFEKVNLIIGGFTLTGLLLSAVLSGTALTRFGKTHWQKAGEMGKNGFFGKPGTGFILGKMGKPKSRRKLITSQVFPHALIVAPTGRGKTTGFVIPNLLTFKGSAVVLDVKGENFENTARHRASTGDKVYRFAPTDWHDRRSHRYNPLLRIFELDDPDRKQMELQLLASLFLQADSDRVQGLLKGGIDLFVAAGLLAFERKRPTLGEIYRIAASGGNKQKEFMKRRDEVQNRAAKLIFERLASTNNDTLTSYVSLLMTSGLDQWSNPAIDAATIESDFDFRAIRKKPFTVYLVVAPNMVKPMAPLIRLFFSDLISSLQDKEPGKDEPWPVMIMLDEFNRLGKMPIVVESIETLRSYKGHLAIVTQTIPALDEIYGENTRRALQGNAGVKLYLTPSDEKTVEELSKAVGKTTKRVVTRSRSIGRNPFEGRSMSERTEETSLLPEDEARRMPLDDIVMVVDAQMPIRAKRIKYYDDPFFKAIHKAQSGELPFPERSLKSSEPPAAPEAEAPAPQDPTPPAPAPQAAEASTPVPEEAPAPATAQEASESLTVKQASDKPHREKLKTSRRKKSKAVTQATRDMDERQREFDLSEQQRLNLPDPSKVTDADVEALTKADAELAEFEAILSEGQGGERTAAVG</sequence>
<evidence type="ECO:0000313" key="9">
    <source>
        <dbReference type="EMBL" id="AUQ97312.1"/>
    </source>
</evidence>
<feature type="compositionally biased region" description="Basic residues" evidence="7">
    <location>
        <begin position="618"/>
        <end position="630"/>
    </location>
</feature>
<name>A0ABM6RLK0_9RHOB</name>
<reference evidence="9 10" key="2">
    <citation type="journal article" date="2017" name="Int. J. Syst. Evol. Microbiol.">
        <title>Adaptation of Surface-Associated Bacteria to the Open Ocean: A Genomically Distinct Subpopulation of Phaeobacter gallaeciensis Colonizes Pacific Mesozooplankton.</title>
        <authorList>
            <person name="Freese H.M."/>
            <person name="Methner A."/>
            <person name="Overmann J."/>
        </authorList>
    </citation>
    <scope>NUCLEOTIDE SEQUENCE [LARGE SCALE GENOMIC DNA]</scope>
    <source>
        <strain evidence="9 10">P66</strain>
    </source>
</reference>
<dbReference type="PANTHER" id="PTHR37937:SF1">
    <property type="entry name" value="CONJUGATIVE TRANSFER: DNA TRANSPORT"/>
    <property type="match status" value="1"/>
</dbReference>
<feature type="region of interest" description="Disordered" evidence="7">
    <location>
        <begin position="548"/>
        <end position="663"/>
    </location>
</feature>
<dbReference type="CDD" id="cd01127">
    <property type="entry name" value="TrwB_TraG_TraD_VirD4"/>
    <property type="match status" value="2"/>
</dbReference>
<evidence type="ECO:0000256" key="5">
    <source>
        <dbReference type="ARBA" id="ARBA00022989"/>
    </source>
</evidence>
<keyword evidence="4 8" id="KW-0812">Transmembrane</keyword>
<comment type="similarity">
    <text evidence="2">Belongs to the VirD4/TraG family.</text>
</comment>
<evidence type="ECO:0000256" key="1">
    <source>
        <dbReference type="ARBA" id="ARBA00004651"/>
    </source>
</evidence>
<feature type="compositionally biased region" description="Low complexity" evidence="7">
    <location>
        <begin position="581"/>
        <end position="606"/>
    </location>
</feature>
<dbReference type="RefSeq" id="WP_092465294.1">
    <property type="nucleotide sequence ID" value="NZ_CP010616.1"/>
</dbReference>
<evidence type="ECO:0000256" key="6">
    <source>
        <dbReference type="ARBA" id="ARBA00023136"/>
    </source>
</evidence>
<evidence type="ECO:0000256" key="3">
    <source>
        <dbReference type="ARBA" id="ARBA00022475"/>
    </source>
</evidence>
<feature type="transmembrane region" description="Helical" evidence="8">
    <location>
        <begin position="68"/>
        <end position="89"/>
    </location>
</feature>
<accession>A0ABM6RLK0</accession>
<keyword evidence="3" id="KW-1003">Cell membrane</keyword>
<dbReference type="Gene3D" id="3.40.50.300">
    <property type="entry name" value="P-loop containing nucleotide triphosphate hydrolases"/>
    <property type="match status" value="1"/>
</dbReference>
<dbReference type="InterPro" id="IPR003688">
    <property type="entry name" value="TraG/VirD4"/>
</dbReference>
<dbReference type="Pfam" id="PF02534">
    <property type="entry name" value="T4SS-DNA_transf"/>
    <property type="match status" value="1"/>
</dbReference>
<keyword evidence="10" id="KW-1185">Reference proteome</keyword>
<dbReference type="EMBL" id="CP010713">
    <property type="protein sequence ID" value="AUQ97312.1"/>
    <property type="molecule type" value="Genomic_DNA"/>
</dbReference>
<geneLocation type="plasmid" evidence="9 10">
    <name>pP66_h</name>
</geneLocation>
<feature type="transmembrane region" description="Helical" evidence="8">
    <location>
        <begin position="348"/>
        <end position="370"/>
    </location>
</feature>
<evidence type="ECO:0000256" key="8">
    <source>
        <dbReference type="SAM" id="Phobius"/>
    </source>
</evidence>
<feature type="transmembrane region" description="Helical" evidence="8">
    <location>
        <begin position="7"/>
        <end position="31"/>
    </location>
</feature>
<comment type="subcellular location">
    <subcellularLocation>
        <location evidence="1">Cell membrane</location>
        <topology evidence="1">Multi-pass membrane protein</topology>
    </subcellularLocation>
</comment>
<keyword evidence="5 8" id="KW-1133">Transmembrane helix</keyword>
<dbReference type="InterPro" id="IPR027417">
    <property type="entry name" value="P-loop_NTPase"/>
</dbReference>
<evidence type="ECO:0000256" key="2">
    <source>
        <dbReference type="ARBA" id="ARBA00008806"/>
    </source>
</evidence>
<evidence type="ECO:0000256" key="7">
    <source>
        <dbReference type="SAM" id="MobiDB-lite"/>
    </source>
</evidence>
<dbReference type="InterPro" id="IPR051539">
    <property type="entry name" value="T4SS-coupling_protein"/>
</dbReference>
<keyword evidence="6 8" id="KW-0472">Membrane</keyword>
<feature type="compositionally biased region" description="Pro residues" evidence="7">
    <location>
        <begin position="571"/>
        <end position="580"/>
    </location>
</feature>
<dbReference type="SUPFAM" id="SSF52540">
    <property type="entry name" value="P-loop containing nucleoside triphosphate hydrolases"/>
    <property type="match status" value="1"/>
</dbReference>